<evidence type="ECO:0000313" key="1">
    <source>
        <dbReference type="EMBL" id="KAK7471282.1"/>
    </source>
</evidence>
<protein>
    <recommendedName>
        <fullName evidence="3">F-box domain-containing protein</fullName>
    </recommendedName>
</protein>
<reference evidence="1 2" key="1">
    <citation type="submission" date="2024-01" db="EMBL/GenBank/DDBJ databases">
        <title>A draft genome for the cacao thread blight pathogen Marasmiellus scandens.</title>
        <authorList>
            <person name="Baruah I.K."/>
            <person name="Leung J."/>
            <person name="Bukari Y."/>
            <person name="Amoako-Attah I."/>
            <person name="Meinhardt L.W."/>
            <person name="Bailey B.A."/>
            <person name="Cohen S.P."/>
        </authorList>
    </citation>
    <scope>NUCLEOTIDE SEQUENCE [LARGE SCALE GENOMIC DNA]</scope>
    <source>
        <strain evidence="1 2">GH-19</strain>
    </source>
</reference>
<proteinExistence type="predicted"/>
<keyword evidence="2" id="KW-1185">Reference proteome</keyword>
<dbReference type="Proteomes" id="UP001498398">
    <property type="component" value="Unassembled WGS sequence"/>
</dbReference>
<dbReference type="Gene3D" id="1.20.1280.50">
    <property type="match status" value="1"/>
</dbReference>
<dbReference type="EMBL" id="JBANRG010000002">
    <property type="protein sequence ID" value="KAK7471282.1"/>
    <property type="molecule type" value="Genomic_DNA"/>
</dbReference>
<organism evidence="1 2">
    <name type="scientific">Marasmiellus scandens</name>
    <dbReference type="NCBI Taxonomy" id="2682957"/>
    <lineage>
        <taxon>Eukaryota</taxon>
        <taxon>Fungi</taxon>
        <taxon>Dikarya</taxon>
        <taxon>Basidiomycota</taxon>
        <taxon>Agaricomycotina</taxon>
        <taxon>Agaricomycetes</taxon>
        <taxon>Agaricomycetidae</taxon>
        <taxon>Agaricales</taxon>
        <taxon>Marasmiineae</taxon>
        <taxon>Omphalotaceae</taxon>
        <taxon>Marasmiellus</taxon>
    </lineage>
</organism>
<comment type="caution">
    <text evidence="1">The sequence shown here is derived from an EMBL/GenBank/DDBJ whole genome shotgun (WGS) entry which is preliminary data.</text>
</comment>
<evidence type="ECO:0000313" key="2">
    <source>
        <dbReference type="Proteomes" id="UP001498398"/>
    </source>
</evidence>
<name>A0ABR1K3V8_9AGAR</name>
<dbReference type="SUPFAM" id="SSF81383">
    <property type="entry name" value="F-box domain"/>
    <property type="match status" value="1"/>
</dbReference>
<gene>
    <name evidence="1" type="ORF">VKT23_002690</name>
</gene>
<dbReference type="InterPro" id="IPR036047">
    <property type="entry name" value="F-box-like_dom_sf"/>
</dbReference>
<evidence type="ECO:0008006" key="3">
    <source>
        <dbReference type="Google" id="ProtNLM"/>
    </source>
</evidence>
<sequence length="528" mass="59591">MFFVPRVSLDLDETWRQVRSGEVPSAEQCSLISEFLAGAEQDLQEYNAEALRLQAFIDAVTAKANQLERLMQMKQSLLAPVRKLPDELLALIFERCSFDLFEEKEPAVVYVCSRWRNIALSTPALWSHLVLKPHAGRKYYGPRAQRALDLHLERSKFCPLTIEVSLRSQDIFHYSGPHSKLYSGPFQLLNVLARYSHRWKRFELVLDPDLKNEQRKLLTDYFSAIHDLSLLKSFAYKSALLPDVRTISTIFKLAVNLESLCLPCLPPDAETFFPGTNITCLELSVCYSAEVFKLVGKCPRLQSLTYILDSCDGRVLPGLVPQKSATVQSLEIILARRSKEVFPAIIDSLDFPSLDSLKVSLSTQVLPIMKTGYYREQAWPSEHFNEFLLRSGCKLKSFSLSEIHISDIELCQLLQSDAFSHLGNLAISSLYEGVDSPISTAFLKRLSSDALIPRLTKLSLVAKVSLFDDEAFAEAVLSRCPARVPADKPGYLRSVFLLMKGRVFDPLVYRRLRDGAGSLDLQIVDASR</sequence>
<dbReference type="InterPro" id="IPR032675">
    <property type="entry name" value="LRR_dom_sf"/>
</dbReference>
<dbReference type="Gene3D" id="3.80.10.10">
    <property type="entry name" value="Ribonuclease Inhibitor"/>
    <property type="match status" value="1"/>
</dbReference>
<accession>A0ABR1K3V8</accession>